<protein>
    <submittedName>
        <fullName evidence="1">Uncharacterized protein</fullName>
    </submittedName>
</protein>
<organism evidence="1 2">
    <name type="scientific">Psilocybe cubensis</name>
    <name type="common">Psychedelic mushroom</name>
    <name type="synonym">Stropharia cubensis</name>
    <dbReference type="NCBI Taxonomy" id="181762"/>
    <lineage>
        <taxon>Eukaryota</taxon>
        <taxon>Fungi</taxon>
        <taxon>Dikarya</taxon>
        <taxon>Basidiomycota</taxon>
        <taxon>Agaricomycotina</taxon>
        <taxon>Agaricomycetes</taxon>
        <taxon>Agaricomycetidae</taxon>
        <taxon>Agaricales</taxon>
        <taxon>Agaricineae</taxon>
        <taxon>Strophariaceae</taxon>
        <taxon>Psilocybe</taxon>
    </lineage>
</organism>
<evidence type="ECO:0000313" key="1">
    <source>
        <dbReference type="EMBL" id="KAH9475103.1"/>
    </source>
</evidence>
<gene>
    <name evidence="1" type="ORF">JR316_0012214</name>
</gene>
<evidence type="ECO:0000313" key="2">
    <source>
        <dbReference type="Proteomes" id="UP000664032"/>
    </source>
</evidence>
<comment type="caution">
    <text evidence="1">The sequence shown here is derived from an EMBL/GenBank/DDBJ whole genome shotgun (WGS) entry which is preliminary data.</text>
</comment>
<dbReference type="Proteomes" id="UP000664032">
    <property type="component" value="Unassembled WGS sequence"/>
</dbReference>
<sequence length="199" mass="21330">MIVEFRKLFLFTLFLSQQLSSGFVQSAPNADTPSFYLVSSSASSSNLLPLRMSAGGGGGPASLLGSGTPARFYFYQGELAVHDPDDSSFPYRLLINTIPAAGGCTNFGALHFVQGTSTNKCASYESFQLQSNQQDSQLGAELVFNFTGGFYVCNSGAEVSFVLKTGVSLKDCSKVWYKINSGDGPSDCVPIRLYTVPVY</sequence>
<accession>A0ACB8GHK1</accession>
<proteinExistence type="predicted"/>
<reference evidence="1" key="1">
    <citation type="submission" date="2021-10" db="EMBL/GenBank/DDBJ databases">
        <title>Psilocybe cubensis genome.</title>
        <authorList>
            <person name="Mckernan K.J."/>
            <person name="Crawford S."/>
            <person name="Trippe A."/>
            <person name="Kane L.T."/>
            <person name="Mclaughlin S."/>
        </authorList>
    </citation>
    <scope>NUCLEOTIDE SEQUENCE</scope>
    <source>
        <strain evidence="1">MGC-MH-2018</strain>
    </source>
</reference>
<keyword evidence="2" id="KW-1185">Reference proteome</keyword>
<name>A0ACB8GHK1_PSICU</name>
<dbReference type="EMBL" id="JAFIQS020000012">
    <property type="protein sequence ID" value="KAH9475103.1"/>
    <property type="molecule type" value="Genomic_DNA"/>
</dbReference>